<dbReference type="Proteomes" id="UP000266723">
    <property type="component" value="Unassembled WGS sequence"/>
</dbReference>
<organism evidence="2 3">
    <name type="scientific">Brassica cretica</name>
    <name type="common">Mustard</name>
    <dbReference type="NCBI Taxonomy" id="69181"/>
    <lineage>
        <taxon>Eukaryota</taxon>
        <taxon>Viridiplantae</taxon>
        <taxon>Streptophyta</taxon>
        <taxon>Embryophyta</taxon>
        <taxon>Tracheophyta</taxon>
        <taxon>Spermatophyta</taxon>
        <taxon>Magnoliopsida</taxon>
        <taxon>eudicotyledons</taxon>
        <taxon>Gunneridae</taxon>
        <taxon>Pentapetalae</taxon>
        <taxon>rosids</taxon>
        <taxon>malvids</taxon>
        <taxon>Brassicales</taxon>
        <taxon>Brassicaceae</taxon>
        <taxon>Brassiceae</taxon>
        <taxon>Brassica</taxon>
    </lineage>
</organism>
<evidence type="ECO:0000256" key="1">
    <source>
        <dbReference type="SAM" id="MobiDB-lite"/>
    </source>
</evidence>
<protein>
    <submittedName>
        <fullName evidence="2">Uncharacterized protein</fullName>
    </submittedName>
</protein>
<name>A0ABQ7EG95_BRACR</name>
<gene>
    <name evidence="2" type="ORF">DY000_02024052</name>
</gene>
<evidence type="ECO:0000313" key="2">
    <source>
        <dbReference type="EMBL" id="KAF3595891.1"/>
    </source>
</evidence>
<sequence length="387" mass="43201">MGTVVVDLASTTESPEVVRDGYGGAYLTFFETCGLFFPIPEPILSILAELGLSLTQMCPNFLRHLLALLVKAREEGRHIIQDISYRDQNWREEFFVFKIDEASVGSFDFSRLPRYWAEDIVYSGRSDMTDGLRGLIGALRGGRVPLRMSGALSGGGGASSSNPPPPNRLERQLARGSSTERLGRSLRSDRLVADRSLRSDRLVADRSLRSDRLVHGDPEGQARAMDGHILNISKEDIADIITMNGSRNFLDTQTRVEDPPSIDKTKAPSIDGQSEFRGVLNQKRKRKPRWEYTETPTPTVADEASYSKAKIDEMVAEIYRAIRTSDDYHSKRLDDVYYPFDNSISWFTTCIDDRKQNIAMIQKQHAVGAGRSKSIAANAQTSTDADI</sequence>
<comment type="caution">
    <text evidence="2">The sequence shown here is derived from an EMBL/GenBank/DDBJ whole genome shotgun (WGS) entry which is preliminary data.</text>
</comment>
<accession>A0ABQ7EG95</accession>
<feature type="compositionally biased region" description="Polar residues" evidence="1">
    <location>
        <begin position="375"/>
        <end position="387"/>
    </location>
</feature>
<proteinExistence type="predicted"/>
<evidence type="ECO:0000313" key="3">
    <source>
        <dbReference type="Proteomes" id="UP000266723"/>
    </source>
</evidence>
<feature type="region of interest" description="Disordered" evidence="1">
    <location>
        <begin position="365"/>
        <end position="387"/>
    </location>
</feature>
<keyword evidence="3" id="KW-1185">Reference proteome</keyword>
<reference evidence="2 3" key="1">
    <citation type="journal article" date="2020" name="BMC Genomics">
        <title>Intraspecific diversification of the crop wild relative Brassica cretica Lam. using demographic model selection.</title>
        <authorList>
            <person name="Kioukis A."/>
            <person name="Michalopoulou V.A."/>
            <person name="Briers L."/>
            <person name="Pirintsos S."/>
            <person name="Studholme D.J."/>
            <person name="Pavlidis P."/>
            <person name="Sarris P.F."/>
        </authorList>
    </citation>
    <scope>NUCLEOTIDE SEQUENCE [LARGE SCALE GENOMIC DNA]</scope>
    <source>
        <strain evidence="3">cv. PFS-1207/04</strain>
    </source>
</reference>
<dbReference type="EMBL" id="QGKV02000299">
    <property type="protein sequence ID" value="KAF3595891.1"/>
    <property type="molecule type" value="Genomic_DNA"/>
</dbReference>